<dbReference type="GO" id="GO:0009279">
    <property type="term" value="C:cell outer membrane"/>
    <property type="evidence" value="ECO:0007669"/>
    <property type="project" value="UniProtKB-SubCell"/>
</dbReference>
<gene>
    <name evidence="16" type="ORF">C427_5543</name>
</gene>
<sequence length="823" mass="90349">MKITGQNKPSKIAMAISIALLPISGLLTSQTASAQQVPLSAAISSVERIEVTATRRAGTVQDVPINISALSPDLIEQQDISELEDIAKWVPGLTITDQGGRYDAPIVVRGLNTNSSGPGSNGGTVATYVGEIPLFVNMRLIDMQRVEVLIGPQGTLYGAGTLGGALRYIPNPVELDMTSGSIFGDISQTTESDSLAGEGGFVFNLPLISDELGVRMSLNYINDPGFMDYTRVVNEPGVSLPDPDWNDPEAVAANLHSVTDANGEKTLTGRIALRWQPTEWFDSTLSYFYQNMELEGRSVTQYNSLSSESELYGTVGKYESVYRYLEPFERKNDLLSLEMSVDLGFAELVSATGITSTERSGTRDQTDLLIRLGYGYEEFPAFAAYTDDVSSDDTFTQEVRLVSTSDSDLTWIVGGYYNKAEGEGYSKELTPGFDEFAIDVWEASGSLRPDSIEYYSRSESDLTEKAIFGELSYRITDDWDVTIGARKYWYDVSASSAVDLPLYYTVFGDRAPDSLEFDFDTVENSNDGNLLKINTSYKINEDILTYVTISEGFRIGGANDVAACPSNIDEIETQIICALPNEQLYLPDTTTNYELGLKTSWFKNKFYLNAALFNVDWDDAQVSGATVNGSVGYTANAEGANSKGFELSSRAVFDDISVYATYSYAKAELKADAPYLFGVFDEDVQYWYDGADGDRLPGSPESSFSLGIVYTGEVMGKVLDLSYGLTGQSDVYSKVGLRDDGEVLPGYGLSNITAKLSDEAWSVTFYVNNLFNKYTFTSVRGDLSQVGLGKEIDQNRYDLTRGYGHYINTPRTVGLKFKYSFDL</sequence>
<proteinExistence type="inferred from homology"/>
<feature type="domain" description="TonB-dependent receptor plug" evidence="15">
    <location>
        <begin position="60"/>
        <end position="165"/>
    </location>
</feature>
<dbReference type="InterPro" id="IPR036942">
    <property type="entry name" value="Beta-barrel_TonB_sf"/>
</dbReference>
<evidence type="ECO:0000256" key="12">
    <source>
        <dbReference type="RuleBase" id="RU003357"/>
    </source>
</evidence>
<evidence type="ECO:0000256" key="9">
    <source>
        <dbReference type="ARBA" id="ARBA00023136"/>
    </source>
</evidence>
<name>K7ANL8_9ALTE</name>
<keyword evidence="6" id="KW-0408">Iron</keyword>
<dbReference type="OrthoDB" id="127311at2"/>
<evidence type="ECO:0000256" key="2">
    <source>
        <dbReference type="ARBA" id="ARBA00022448"/>
    </source>
</evidence>
<dbReference type="Proteomes" id="UP000011864">
    <property type="component" value="Chromosome"/>
</dbReference>
<dbReference type="InterPro" id="IPR039426">
    <property type="entry name" value="TonB-dep_rcpt-like"/>
</dbReference>
<dbReference type="EMBL" id="CP003837">
    <property type="protein sequence ID" value="AGH47637.1"/>
    <property type="molecule type" value="Genomic_DNA"/>
</dbReference>
<dbReference type="Gene3D" id="2.40.170.20">
    <property type="entry name" value="TonB-dependent receptor, beta-barrel domain"/>
    <property type="match status" value="1"/>
</dbReference>
<evidence type="ECO:0000256" key="6">
    <source>
        <dbReference type="ARBA" id="ARBA00023004"/>
    </source>
</evidence>
<evidence type="ECO:0000256" key="3">
    <source>
        <dbReference type="ARBA" id="ARBA00022452"/>
    </source>
</evidence>
<feature type="signal peptide" evidence="13">
    <location>
        <begin position="1"/>
        <end position="34"/>
    </location>
</feature>
<comment type="subcellular location">
    <subcellularLocation>
        <location evidence="1 11">Cell outer membrane</location>
        <topology evidence="1 11">Multi-pass membrane protein</topology>
    </subcellularLocation>
</comment>
<keyword evidence="7" id="KW-0406">Ion transport</keyword>
<keyword evidence="4" id="KW-0410">Iron transport</keyword>
<keyword evidence="17" id="KW-1185">Reference proteome</keyword>
<dbReference type="Pfam" id="PF07715">
    <property type="entry name" value="Plug"/>
    <property type="match status" value="1"/>
</dbReference>
<keyword evidence="13" id="KW-0732">Signal</keyword>
<evidence type="ECO:0000256" key="13">
    <source>
        <dbReference type="SAM" id="SignalP"/>
    </source>
</evidence>
<evidence type="ECO:0000313" key="16">
    <source>
        <dbReference type="EMBL" id="AGH47637.1"/>
    </source>
</evidence>
<dbReference type="SUPFAM" id="SSF56935">
    <property type="entry name" value="Porins"/>
    <property type="match status" value="1"/>
</dbReference>
<feature type="domain" description="TonB-dependent receptor-like beta-barrel" evidence="14">
    <location>
        <begin position="364"/>
        <end position="770"/>
    </location>
</feature>
<keyword evidence="8 12" id="KW-0798">TonB box</keyword>
<dbReference type="RefSeq" id="WP_007636738.1">
    <property type="nucleotide sequence ID" value="NC_020514.1"/>
</dbReference>
<dbReference type="GO" id="GO:0006826">
    <property type="term" value="P:iron ion transport"/>
    <property type="evidence" value="ECO:0007669"/>
    <property type="project" value="UniProtKB-KW"/>
</dbReference>
<evidence type="ECO:0000256" key="1">
    <source>
        <dbReference type="ARBA" id="ARBA00004571"/>
    </source>
</evidence>
<dbReference type="PATRIC" id="fig|1129794.4.peg.5519"/>
<evidence type="ECO:0000256" key="7">
    <source>
        <dbReference type="ARBA" id="ARBA00023065"/>
    </source>
</evidence>
<dbReference type="InterPro" id="IPR012910">
    <property type="entry name" value="Plug_dom"/>
</dbReference>
<evidence type="ECO:0000256" key="8">
    <source>
        <dbReference type="ARBA" id="ARBA00023077"/>
    </source>
</evidence>
<keyword evidence="10 11" id="KW-0998">Cell outer membrane</keyword>
<dbReference type="PROSITE" id="PS52016">
    <property type="entry name" value="TONB_DEPENDENT_REC_3"/>
    <property type="match status" value="1"/>
</dbReference>
<dbReference type="eggNOG" id="COG4773">
    <property type="taxonomic scope" value="Bacteria"/>
</dbReference>
<organism evidence="16 17">
    <name type="scientific">Paraglaciecola psychrophila 170</name>
    <dbReference type="NCBI Taxonomy" id="1129794"/>
    <lineage>
        <taxon>Bacteria</taxon>
        <taxon>Pseudomonadati</taxon>
        <taxon>Pseudomonadota</taxon>
        <taxon>Gammaproteobacteria</taxon>
        <taxon>Alteromonadales</taxon>
        <taxon>Alteromonadaceae</taxon>
        <taxon>Paraglaciecola</taxon>
    </lineage>
</organism>
<keyword evidence="5 11" id="KW-0812">Transmembrane</keyword>
<reference evidence="16 17" key="1">
    <citation type="journal article" date="2013" name="Genome Announc.">
        <title>Complete Genome Sequence of Glaciecola psychrophila Strain 170T.</title>
        <authorList>
            <person name="Yin J."/>
            <person name="Chen J."/>
            <person name="Liu G."/>
            <person name="Yu Y."/>
            <person name="Song L."/>
            <person name="Wang X."/>
            <person name="Qu X."/>
        </authorList>
    </citation>
    <scope>NUCLEOTIDE SEQUENCE [LARGE SCALE GENOMIC DNA]</scope>
    <source>
        <strain evidence="16 17">170</strain>
    </source>
</reference>
<keyword evidence="9 11" id="KW-0472">Membrane</keyword>
<evidence type="ECO:0000259" key="15">
    <source>
        <dbReference type="Pfam" id="PF07715"/>
    </source>
</evidence>
<keyword evidence="2 11" id="KW-0813">Transport</keyword>
<evidence type="ECO:0000256" key="11">
    <source>
        <dbReference type="PROSITE-ProRule" id="PRU01360"/>
    </source>
</evidence>
<dbReference type="PANTHER" id="PTHR32552:SF81">
    <property type="entry name" value="TONB-DEPENDENT OUTER MEMBRANE RECEPTOR"/>
    <property type="match status" value="1"/>
</dbReference>
<evidence type="ECO:0000256" key="4">
    <source>
        <dbReference type="ARBA" id="ARBA00022496"/>
    </source>
</evidence>
<dbReference type="HOGENOM" id="CLU_008287_15_1_6"/>
<dbReference type="AlphaFoldDB" id="K7ANL8"/>
<dbReference type="STRING" id="1129794.C427_5543"/>
<protein>
    <submittedName>
        <fullName evidence="16">TonB-dependent receptor</fullName>
    </submittedName>
</protein>
<keyword evidence="3 11" id="KW-1134">Transmembrane beta strand</keyword>
<comment type="similarity">
    <text evidence="11 12">Belongs to the TonB-dependent receptor family.</text>
</comment>
<keyword evidence="16" id="KW-0675">Receptor</keyword>
<accession>K7ANL8</accession>
<evidence type="ECO:0000313" key="17">
    <source>
        <dbReference type="Proteomes" id="UP000011864"/>
    </source>
</evidence>
<evidence type="ECO:0000256" key="5">
    <source>
        <dbReference type="ARBA" id="ARBA00022692"/>
    </source>
</evidence>
<dbReference type="Pfam" id="PF00593">
    <property type="entry name" value="TonB_dep_Rec_b-barrel"/>
    <property type="match status" value="1"/>
</dbReference>
<feature type="chain" id="PRO_5003899058" evidence="13">
    <location>
        <begin position="35"/>
        <end position="823"/>
    </location>
</feature>
<evidence type="ECO:0000259" key="14">
    <source>
        <dbReference type="Pfam" id="PF00593"/>
    </source>
</evidence>
<dbReference type="InterPro" id="IPR000531">
    <property type="entry name" value="Beta-barrel_TonB"/>
</dbReference>
<dbReference type="KEGG" id="gps:C427_5543"/>
<dbReference type="PANTHER" id="PTHR32552">
    <property type="entry name" value="FERRICHROME IRON RECEPTOR-RELATED"/>
    <property type="match status" value="1"/>
</dbReference>
<evidence type="ECO:0000256" key="10">
    <source>
        <dbReference type="ARBA" id="ARBA00023237"/>
    </source>
</evidence>